<dbReference type="Proteomes" id="UP000622547">
    <property type="component" value="Unassembled WGS sequence"/>
</dbReference>
<evidence type="ECO:0000256" key="1">
    <source>
        <dbReference type="ARBA" id="ARBA00000085"/>
    </source>
</evidence>
<reference evidence="11 12" key="1">
    <citation type="submission" date="2021-01" db="EMBL/GenBank/DDBJ databases">
        <title>Whole genome shotgun sequence of Planotetraspora phitsanulokensis NBRC 104273.</title>
        <authorList>
            <person name="Komaki H."/>
            <person name="Tamura T."/>
        </authorList>
    </citation>
    <scope>NUCLEOTIDE SEQUENCE [LARGE SCALE GENOMIC DNA]</scope>
    <source>
        <strain evidence="11 12">NBRC 104273</strain>
    </source>
</reference>
<keyword evidence="6" id="KW-0418">Kinase</keyword>
<comment type="caution">
    <text evidence="11">The sequence shown here is derived from an EMBL/GenBank/DDBJ whole genome shotgun (WGS) entry which is preliminary data.</text>
</comment>
<dbReference type="Pfam" id="PF07730">
    <property type="entry name" value="HisKA_3"/>
    <property type="match status" value="1"/>
</dbReference>
<protein>
    <recommendedName>
        <fullName evidence="2">histidine kinase</fullName>
        <ecNumber evidence="2">2.7.13.3</ecNumber>
    </recommendedName>
</protein>
<name>A0A8J3U4M5_9ACTN</name>
<keyword evidence="4" id="KW-0808">Transferase</keyword>
<accession>A0A8J3U4M5</accession>
<dbReference type="SUPFAM" id="SSF55874">
    <property type="entry name" value="ATPase domain of HSP90 chaperone/DNA topoisomerase II/histidine kinase"/>
    <property type="match status" value="1"/>
</dbReference>
<evidence type="ECO:0000256" key="3">
    <source>
        <dbReference type="ARBA" id="ARBA00022553"/>
    </source>
</evidence>
<dbReference type="InterPro" id="IPR050482">
    <property type="entry name" value="Sensor_HK_TwoCompSys"/>
</dbReference>
<keyword evidence="5" id="KW-0547">Nucleotide-binding</keyword>
<evidence type="ECO:0000259" key="10">
    <source>
        <dbReference type="Pfam" id="PF07730"/>
    </source>
</evidence>
<evidence type="ECO:0000256" key="7">
    <source>
        <dbReference type="ARBA" id="ARBA00022840"/>
    </source>
</evidence>
<feature type="domain" description="Signal transduction histidine kinase subgroup 3 dimerisation and phosphoacceptor" evidence="10">
    <location>
        <begin position="199"/>
        <end position="263"/>
    </location>
</feature>
<dbReference type="InterPro" id="IPR036890">
    <property type="entry name" value="HATPase_C_sf"/>
</dbReference>
<dbReference type="GO" id="GO:0046983">
    <property type="term" value="F:protein dimerization activity"/>
    <property type="evidence" value="ECO:0007669"/>
    <property type="project" value="InterPro"/>
</dbReference>
<feature type="transmembrane region" description="Helical" evidence="9">
    <location>
        <begin position="41"/>
        <end position="60"/>
    </location>
</feature>
<keyword evidence="7" id="KW-0067">ATP-binding</keyword>
<proteinExistence type="predicted"/>
<evidence type="ECO:0000256" key="2">
    <source>
        <dbReference type="ARBA" id="ARBA00012438"/>
    </source>
</evidence>
<dbReference type="CDD" id="cd16917">
    <property type="entry name" value="HATPase_UhpB-NarQ-NarX-like"/>
    <property type="match status" value="1"/>
</dbReference>
<keyword evidence="8" id="KW-0902">Two-component regulatory system</keyword>
<keyword evidence="12" id="KW-1185">Reference proteome</keyword>
<dbReference type="PANTHER" id="PTHR24421">
    <property type="entry name" value="NITRATE/NITRITE SENSOR PROTEIN NARX-RELATED"/>
    <property type="match status" value="1"/>
</dbReference>
<feature type="transmembrane region" description="Helical" evidence="9">
    <location>
        <begin position="12"/>
        <end position="29"/>
    </location>
</feature>
<evidence type="ECO:0000256" key="8">
    <source>
        <dbReference type="ARBA" id="ARBA00023012"/>
    </source>
</evidence>
<dbReference type="RefSeq" id="WP_204073760.1">
    <property type="nucleotide sequence ID" value="NZ_BAABHI010000013.1"/>
</dbReference>
<feature type="transmembrane region" description="Helical" evidence="9">
    <location>
        <begin position="130"/>
        <end position="149"/>
    </location>
</feature>
<gene>
    <name evidence="11" type="ORF">Pph01_31290</name>
</gene>
<dbReference type="EC" id="2.7.13.3" evidence="2"/>
<evidence type="ECO:0000256" key="5">
    <source>
        <dbReference type="ARBA" id="ARBA00022741"/>
    </source>
</evidence>
<evidence type="ECO:0000313" key="11">
    <source>
        <dbReference type="EMBL" id="GII38126.1"/>
    </source>
</evidence>
<keyword evidence="9" id="KW-0472">Membrane</keyword>
<organism evidence="11 12">
    <name type="scientific">Planotetraspora phitsanulokensis</name>
    <dbReference type="NCBI Taxonomy" id="575192"/>
    <lineage>
        <taxon>Bacteria</taxon>
        <taxon>Bacillati</taxon>
        <taxon>Actinomycetota</taxon>
        <taxon>Actinomycetes</taxon>
        <taxon>Streptosporangiales</taxon>
        <taxon>Streptosporangiaceae</taxon>
        <taxon>Planotetraspora</taxon>
    </lineage>
</organism>
<feature type="transmembrane region" description="Helical" evidence="9">
    <location>
        <begin position="155"/>
        <end position="174"/>
    </location>
</feature>
<dbReference type="AlphaFoldDB" id="A0A8J3U4M5"/>
<keyword evidence="9" id="KW-1133">Transmembrane helix</keyword>
<dbReference type="GO" id="GO:0016020">
    <property type="term" value="C:membrane"/>
    <property type="evidence" value="ECO:0007669"/>
    <property type="project" value="InterPro"/>
</dbReference>
<dbReference type="GO" id="GO:0000155">
    <property type="term" value="F:phosphorelay sensor kinase activity"/>
    <property type="evidence" value="ECO:0007669"/>
    <property type="project" value="InterPro"/>
</dbReference>
<sequence>MTRWIRRANSREIFADLLLWAVLCLPIVLPPRDPYAWEPLAGNTLVLVVLAGMSVVTAAVLVSRAAPLAAMSVVLALGPWRATDSLATVQLWQLGTVVKVGPVNGFTLAIVAFSYLAGRRMDRPRAALRIFGAIFGVGGAIALVASSGPVPQETVWVPILSGVLISSLVPWAVGRHVRRRVERRAHERHMVAGQARLRERARIAGDMHDSLGHELALIALRAGALEMSPDLDDRHRASAAELRAAAAATTERLRQVIGMLREDGEPPPLGPHHEDISTLVERVRSSGMPVELTDACTLSRPEADDDWERSLVRNAAYRVVQEAITNAARHAPGAPVSVVIEPGPGSVTVSVSNPAQAATIGDGTGLVGLRERVRLAGGAFHAGSRDGRFEVVARLPYDSE</sequence>
<evidence type="ECO:0000256" key="9">
    <source>
        <dbReference type="SAM" id="Phobius"/>
    </source>
</evidence>
<dbReference type="Gene3D" id="1.20.5.1930">
    <property type="match status" value="1"/>
</dbReference>
<evidence type="ECO:0000313" key="12">
    <source>
        <dbReference type="Proteomes" id="UP000622547"/>
    </source>
</evidence>
<dbReference type="GO" id="GO:0005524">
    <property type="term" value="F:ATP binding"/>
    <property type="evidence" value="ECO:0007669"/>
    <property type="project" value="UniProtKB-KW"/>
</dbReference>
<evidence type="ECO:0000256" key="4">
    <source>
        <dbReference type="ARBA" id="ARBA00022679"/>
    </source>
</evidence>
<keyword evidence="3" id="KW-0597">Phosphoprotein</keyword>
<keyword evidence="9" id="KW-0812">Transmembrane</keyword>
<dbReference type="EMBL" id="BOOP01000011">
    <property type="protein sequence ID" value="GII38126.1"/>
    <property type="molecule type" value="Genomic_DNA"/>
</dbReference>
<dbReference type="InterPro" id="IPR011712">
    <property type="entry name" value="Sig_transdc_His_kin_sub3_dim/P"/>
</dbReference>
<evidence type="ECO:0000256" key="6">
    <source>
        <dbReference type="ARBA" id="ARBA00022777"/>
    </source>
</evidence>
<dbReference type="PANTHER" id="PTHR24421:SF10">
    <property type="entry name" value="NITRATE_NITRITE SENSOR PROTEIN NARQ"/>
    <property type="match status" value="1"/>
</dbReference>
<dbReference type="Gene3D" id="3.30.565.10">
    <property type="entry name" value="Histidine kinase-like ATPase, C-terminal domain"/>
    <property type="match status" value="1"/>
</dbReference>
<comment type="catalytic activity">
    <reaction evidence="1">
        <text>ATP + protein L-histidine = ADP + protein N-phospho-L-histidine.</text>
        <dbReference type="EC" id="2.7.13.3"/>
    </reaction>
</comment>